<dbReference type="PANTHER" id="PTHR46018">
    <property type="entry name" value="ZINC PHOSPHODIESTERASE ELAC PROTEIN 1"/>
    <property type="match status" value="1"/>
</dbReference>
<dbReference type="InterPro" id="IPR036866">
    <property type="entry name" value="RibonucZ/Hydroxyglut_hydro"/>
</dbReference>
<dbReference type="STRING" id="457427.SSOG_07790"/>
<dbReference type="HOGENOM" id="CLU_031317_3_0_11"/>
<dbReference type="OrthoDB" id="9800940at2"/>
<protein>
    <submittedName>
        <fullName evidence="2">Metal-dependent hydrolase of the beta-lactamase superfamily III</fullName>
    </submittedName>
</protein>
<evidence type="ECO:0000313" key="3">
    <source>
        <dbReference type="Proteomes" id="UP000003963"/>
    </source>
</evidence>
<sequence>MQLTVLGCRAGMPADGQPSSGYLVETAGARLLLDCGPGTAVALGAVAAPTSLDAVVITHFHSDHCYDLLPIGKSLLNGLVEVQGGPPRRTGEFRPVPLYVPSGARELFARWGALFPVATLPLLDQAFEVAFDVREYTPGTSFRVGDCTVTPRELRHVLPNCGLRVEAPSGSLAYTGDTGVTPALTELAAGVDVLLAEATLSEPDDSDHGHLSGTDAGRTAHAAGVGELVLTHFASNEPEWLAHLAKTATSEFSGPVRQAAPGLRIPVRSAG</sequence>
<dbReference type="Gene3D" id="3.60.15.10">
    <property type="entry name" value="Ribonuclease Z/Hydroxyacylglutathione hydrolase-like"/>
    <property type="match status" value="1"/>
</dbReference>
<dbReference type="SUPFAM" id="SSF56281">
    <property type="entry name" value="Metallo-hydrolase/oxidoreductase"/>
    <property type="match status" value="1"/>
</dbReference>
<dbReference type="SMART" id="SM00849">
    <property type="entry name" value="Lactamase_B"/>
    <property type="match status" value="1"/>
</dbReference>
<evidence type="ECO:0000313" key="2">
    <source>
        <dbReference type="EMBL" id="EFL28076.1"/>
    </source>
</evidence>
<accession>D9WQE3</accession>
<dbReference type="Proteomes" id="UP000003963">
    <property type="component" value="Unassembled WGS sequence"/>
</dbReference>
<name>D9WQE3_9ACTN</name>
<gene>
    <name evidence="2" type="ORF">SSOG_07790</name>
</gene>
<dbReference type="Pfam" id="PF12706">
    <property type="entry name" value="Lactamase_B_2"/>
    <property type="match status" value="1"/>
</dbReference>
<dbReference type="PANTHER" id="PTHR46018:SF4">
    <property type="entry name" value="METALLO-HYDROLASE YHFI-RELATED"/>
    <property type="match status" value="1"/>
</dbReference>
<keyword evidence="2" id="KW-0378">Hydrolase</keyword>
<proteinExistence type="predicted"/>
<dbReference type="EMBL" id="GG657754">
    <property type="protein sequence ID" value="EFL28076.1"/>
    <property type="molecule type" value="Genomic_DNA"/>
</dbReference>
<organism evidence="2 3">
    <name type="scientific">Streptomyces himastatinicus ATCC 53653</name>
    <dbReference type="NCBI Taxonomy" id="457427"/>
    <lineage>
        <taxon>Bacteria</taxon>
        <taxon>Bacillati</taxon>
        <taxon>Actinomycetota</taxon>
        <taxon>Actinomycetes</taxon>
        <taxon>Kitasatosporales</taxon>
        <taxon>Streptomycetaceae</taxon>
        <taxon>Streptomyces</taxon>
        <taxon>Streptomyces violaceusniger group</taxon>
    </lineage>
</organism>
<dbReference type="CDD" id="cd07716">
    <property type="entry name" value="RNaseZ_short-form-like_MBL-fold"/>
    <property type="match status" value="1"/>
</dbReference>
<dbReference type="InterPro" id="IPR001279">
    <property type="entry name" value="Metallo-B-lactamas"/>
</dbReference>
<evidence type="ECO:0000259" key="1">
    <source>
        <dbReference type="SMART" id="SM00849"/>
    </source>
</evidence>
<dbReference type="AlphaFoldDB" id="D9WQE3"/>
<dbReference type="GO" id="GO:0042781">
    <property type="term" value="F:3'-tRNA processing endoribonuclease activity"/>
    <property type="evidence" value="ECO:0007669"/>
    <property type="project" value="TreeGrafter"/>
</dbReference>
<reference evidence="2 3" key="1">
    <citation type="submission" date="2009-02" db="EMBL/GenBank/DDBJ databases">
        <title>Annotation of Streptomyces hygroscopicus strain ATCC 53653.</title>
        <authorList>
            <consortium name="The Broad Institute Genome Sequencing Platform"/>
            <consortium name="Broad Institute Microbial Sequencing Center"/>
            <person name="Fischbach M."/>
            <person name="Godfrey P."/>
            <person name="Ward D."/>
            <person name="Young S."/>
            <person name="Zeng Q."/>
            <person name="Koehrsen M."/>
            <person name="Alvarado L."/>
            <person name="Berlin A.M."/>
            <person name="Bochicchio J."/>
            <person name="Borenstein D."/>
            <person name="Chapman S.B."/>
            <person name="Chen Z."/>
            <person name="Engels R."/>
            <person name="Freedman E."/>
            <person name="Gellesch M."/>
            <person name="Goldberg J."/>
            <person name="Griggs A."/>
            <person name="Gujja S."/>
            <person name="Heilman E.R."/>
            <person name="Heiman D.I."/>
            <person name="Hepburn T.A."/>
            <person name="Howarth C."/>
            <person name="Jen D."/>
            <person name="Larson L."/>
            <person name="Lewis B."/>
            <person name="Mehta T."/>
            <person name="Park D."/>
            <person name="Pearson M."/>
            <person name="Richards J."/>
            <person name="Roberts A."/>
            <person name="Saif S."/>
            <person name="Shea T.D."/>
            <person name="Shenoy N."/>
            <person name="Sisk P."/>
            <person name="Stolte C."/>
            <person name="Sykes S.N."/>
            <person name="Thomson T."/>
            <person name="Walk T."/>
            <person name="White J."/>
            <person name="Yandava C."/>
            <person name="Straight P."/>
            <person name="Clardy J."/>
            <person name="Hung D."/>
            <person name="Kolter R."/>
            <person name="Mekalanos J."/>
            <person name="Walker S."/>
            <person name="Walsh C.T."/>
            <person name="Wieland-Brown L.C."/>
            <person name="Haas B."/>
            <person name="Nusbaum C."/>
            <person name="Birren B."/>
        </authorList>
    </citation>
    <scope>NUCLEOTIDE SEQUENCE [LARGE SCALE GENOMIC DNA]</scope>
    <source>
        <strain evidence="2 3">ATCC 53653</strain>
    </source>
</reference>
<feature type="domain" description="Metallo-beta-lactamase" evidence="1">
    <location>
        <begin position="18"/>
        <end position="232"/>
    </location>
</feature>
<keyword evidence="3" id="KW-1185">Reference proteome</keyword>